<dbReference type="PROSITE" id="PS51186">
    <property type="entry name" value="GNAT"/>
    <property type="match status" value="1"/>
</dbReference>
<name>A0AAE1LDS9_9NEOP</name>
<evidence type="ECO:0000313" key="2">
    <source>
        <dbReference type="EMBL" id="KAK3915963.1"/>
    </source>
</evidence>
<reference evidence="2" key="1">
    <citation type="submission" date="2021-07" db="EMBL/GenBank/DDBJ databases">
        <authorList>
            <person name="Catto M.A."/>
            <person name="Jacobson A."/>
            <person name="Kennedy G."/>
            <person name="Labadie P."/>
            <person name="Hunt B.G."/>
            <person name="Srinivasan R."/>
        </authorList>
    </citation>
    <scope>NUCLEOTIDE SEQUENCE</scope>
    <source>
        <strain evidence="2">PL_HMW_Pooled</strain>
        <tissue evidence="2">Head</tissue>
    </source>
</reference>
<dbReference type="PANTHER" id="PTHR20958:SF6">
    <property type="entry name" value="GLYCINE N-ACYLTRANSFERASE-LIKE PROTEIN"/>
    <property type="match status" value="1"/>
</dbReference>
<dbReference type="Pfam" id="PF08445">
    <property type="entry name" value="FR47"/>
    <property type="match status" value="1"/>
</dbReference>
<reference evidence="2" key="2">
    <citation type="journal article" date="2023" name="BMC Genomics">
        <title>Pest status, molecular evolution, and epigenetic factors derived from the genome assembly of Frankliniella fusca, a thysanopteran phytovirus vector.</title>
        <authorList>
            <person name="Catto M.A."/>
            <person name="Labadie P.E."/>
            <person name="Jacobson A.L."/>
            <person name="Kennedy G.G."/>
            <person name="Srinivasan R."/>
            <person name="Hunt B.G."/>
        </authorList>
    </citation>
    <scope>NUCLEOTIDE SEQUENCE</scope>
    <source>
        <strain evidence="2">PL_HMW_Pooled</strain>
    </source>
</reference>
<feature type="domain" description="N-acetyltransferase" evidence="1">
    <location>
        <begin position="159"/>
        <end position="305"/>
    </location>
</feature>
<dbReference type="Proteomes" id="UP001219518">
    <property type="component" value="Unassembled WGS sequence"/>
</dbReference>
<keyword evidence="3" id="KW-1185">Reference proteome</keyword>
<accession>A0AAE1LDS9</accession>
<dbReference type="EMBL" id="JAHWGI010000477">
    <property type="protein sequence ID" value="KAK3915963.1"/>
    <property type="molecule type" value="Genomic_DNA"/>
</dbReference>
<gene>
    <name evidence="2" type="ORF">KUF71_025254</name>
</gene>
<sequence>MAGTPGTADPLRELVADAEIESLLKALGRDLPHSVHVYNRVATQQRWRRQGEAADVAIYRAVEEGDATDGNATVVSVWRVGTVEEVSVALHSTDPGGGALRAALARSVHIPWAERINFESVHERCLLDLLAAVQARGDDLPRLVRTHKMYLSKEAALELDVRSVPGLRMGELQPHHAAAVNDSWAYKSTGTEDMFASAIRRNPGLSLGLFREEDPAGEPVAFVLGAWYGGLGILYTHDAYRRRGLGELVTRAASRTLAARHGLHVHCNIVYPNPASEATLAKVGFRRVCECTWVHYTPPPRPRSA</sequence>
<dbReference type="InterPro" id="IPR013653">
    <property type="entry name" value="GCN5-like_dom"/>
</dbReference>
<dbReference type="InterPro" id="IPR000182">
    <property type="entry name" value="GNAT_dom"/>
</dbReference>
<proteinExistence type="predicted"/>
<organism evidence="2 3">
    <name type="scientific">Frankliniella fusca</name>
    <dbReference type="NCBI Taxonomy" id="407009"/>
    <lineage>
        <taxon>Eukaryota</taxon>
        <taxon>Metazoa</taxon>
        <taxon>Ecdysozoa</taxon>
        <taxon>Arthropoda</taxon>
        <taxon>Hexapoda</taxon>
        <taxon>Insecta</taxon>
        <taxon>Pterygota</taxon>
        <taxon>Neoptera</taxon>
        <taxon>Paraneoptera</taxon>
        <taxon>Thysanoptera</taxon>
        <taxon>Terebrantia</taxon>
        <taxon>Thripoidea</taxon>
        <taxon>Thripidae</taxon>
        <taxon>Frankliniella</taxon>
    </lineage>
</organism>
<dbReference type="PANTHER" id="PTHR20958">
    <property type="entry name" value="GLYCINE N-ACYLTRANSFERASE-LIKE PROTEIN"/>
    <property type="match status" value="1"/>
</dbReference>
<evidence type="ECO:0000259" key="1">
    <source>
        <dbReference type="PROSITE" id="PS51186"/>
    </source>
</evidence>
<dbReference type="Gene3D" id="3.40.630.30">
    <property type="match status" value="2"/>
</dbReference>
<dbReference type="InterPro" id="IPR053225">
    <property type="entry name" value="Acyl-CoA_N-acyltransferase"/>
</dbReference>
<dbReference type="SUPFAM" id="SSF55729">
    <property type="entry name" value="Acyl-CoA N-acyltransferases (Nat)"/>
    <property type="match status" value="1"/>
</dbReference>
<protein>
    <submittedName>
        <fullName evidence="2">Glycine N-acyltransferase-like protein 1B</fullName>
    </submittedName>
</protein>
<comment type="caution">
    <text evidence="2">The sequence shown here is derived from an EMBL/GenBank/DDBJ whole genome shotgun (WGS) entry which is preliminary data.</text>
</comment>
<evidence type="ECO:0000313" key="3">
    <source>
        <dbReference type="Proteomes" id="UP001219518"/>
    </source>
</evidence>
<dbReference type="AlphaFoldDB" id="A0AAE1LDS9"/>
<dbReference type="InterPro" id="IPR016181">
    <property type="entry name" value="Acyl_CoA_acyltransferase"/>
</dbReference>
<dbReference type="GO" id="GO:0016747">
    <property type="term" value="F:acyltransferase activity, transferring groups other than amino-acyl groups"/>
    <property type="evidence" value="ECO:0007669"/>
    <property type="project" value="InterPro"/>
</dbReference>